<feature type="transmembrane region" description="Helical" evidence="7">
    <location>
        <begin position="90"/>
        <end position="110"/>
    </location>
</feature>
<feature type="domain" description="EamA" evidence="8">
    <location>
        <begin position="6"/>
        <end position="134"/>
    </location>
</feature>
<feature type="transmembrane region" description="Helical" evidence="7">
    <location>
        <begin position="236"/>
        <end position="256"/>
    </location>
</feature>
<dbReference type="PANTHER" id="PTHR32322">
    <property type="entry name" value="INNER MEMBRANE TRANSPORTER"/>
    <property type="match status" value="1"/>
</dbReference>
<keyword evidence="4 7" id="KW-1133">Transmembrane helix</keyword>
<feature type="transmembrane region" description="Helical" evidence="7">
    <location>
        <begin position="61"/>
        <end position="84"/>
    </location>
</feature>
<evidence type="ECO:0000256" key="2">
    <source>
        <dbReference type="ARBA" id="ARBA00007362"/>
    </source>
</evidence>
<evidence type="ECO:0000313" key="9">
    <source>
        <dbReference type="EMBL" id="MCP2369024.1"/>
    </source>
</evidence>
<evidence type="ECO:0000313" key="10">
    <source>
        <dbReference type="EMBL" id="SDS47481.1"/>
    </source>
</evidence>
<protein>
    <submittedName>
        <fullName evidence="9 10">Blue pigment (Indigoidine) exporter</fullName>
    </submittedName>
</protein>
<comment type="similarity">
    <text evidence="2">Belongs to the EamA transporter family.</text>
</comment>
<evidence type="ECO:0000256" key="5">
    <source>
        <dbReference type="ARBA" id="ARBA00023136"/>
    </source>
</evidence>
<reference evidence="10" key="1">
    <citation type="submission" date="2016-10" db="EMBL/GenBank/DDBJ databases">
        <authorList>
            <person name="de Groot N.N."/>
        </authorList>
    </citation>
    <scope>NUCLEOTIDE SEQUENCE [LARGE SCALE GENOMIC DNA]</scope>
    <source>
        <strain evidence="10">CPCC 202695</strain>
    </source>
</reference>
<accession>A0A1H1SHS2</accession>
<dbReference type="AlphaFoldDB" id="A0A1H1SHS2"/>
<feature type="transmembrane region" description="Helical" evidence="7">
    <location>
        <begin position="175"/>
        <end position="194"/>
    </location>
</feature>
<dbReference type="SUPFAM" id="SSF103481">
    <property type="entry name" value="Multidrug resistance efflux transporter EmrE"/>
    <property type="match status" value="2"/>
</dbReference>
<feature type="transmembrane region" description="Helical" evidence="7">
    <location>
        <begin position="144"/>
        <end position="163"/>
    </location>
</feature>
<sequence>METTWRWVLLTAIAPIAWGSTYYVSREFLPADAPLWGAVLCALPAALLLPVVRPIRPRGAWWWRASILGALNVGVFFALVYLVAQLLPTSVASTVMATSPVAMMLLARLLAGERLRAIPMIGAAIGLAGVVLLLAGDAGAVDPLGVVASVIAMLLSSLGYVLAKRWRDGTDVLAVTWWQLLAGGAMLVPAALLVEGAPRALDGAGVAAFAYVSIVATAIAFVAWFGGLAHLPAGTVGLIGLLNPVTGVLLGVLLAGEVLGGWQVAGLALVLAGILLGQVRLVPTRVRRAATGTEVPNTPRARMLTSAAGAAAAAPRPDDRGTHGPTLVAPREVHA</sequence>
<dbReference type="RefSeq" id="WP_092670417.1">
    <property type="nucleotide sequence ID" value="NZ_BMDN01000006.1"/>
</dbReference>
<evidence type="ECO:0000256" key="1">
    <source>
        <dbReference type="ARBA" id="ARBA00004141"/>
    </source>
</evidence>
<name>A0A1H1SHS2_9MICO</name>
<dbReference type="Pfam" id="PF00892">
    <property type="entry name" value="EamA"/>
    <property type="match status" value="2"/>
</dbReference>
<dbReference type="Proteomes" id="UP000199482">
    <property type="component" value="Chromosome I"/>
</dbReference>
<reference evidence="11" key="2">
    <citation type="submission" date="2016-10" db="EMBL/GenBank/DDBJ databases">
        <authorList>
            <person name="Varghese N."/>
            <person name="Submissions S."/>
        </authorList>
    </citation>
    <scope>NUCLEOTIDE SEQUENCE [LARGE SCALE GENOMIC DNA]</scope>
    <source>
        <strain evidence="11">CPCC 202695</strain>
    </source>
</reference>
<dbReference type="Proteomes" id="UP000893823">
    <property type="component" value="Unassembled WGS sequence"/>
</dbReference>
<keyword evidence="5 7" id="KW-0472">Membrane</keyword>
<gene>
    <name evidence="9" type="ORF">BCL57_003203</name>
    <name evidence="10" type="ORF">SAMN04489721_1382</name>
</gene>
<feature type="transmembrane region" description="Helical" evidence="7">
    <location>
        <begin position="262"/>
        <end position="282"/>
    </location>
</feature>
<dbReference type="PANTHER" id="PTHR32322:SF2">
    <property type="entry name" value="EAMA DOMAIN-CONTAINING PROTEIN"/>
    <property type="match status" value="1"/>
</dbReference>
<dbReference type="GO" id="GO:0016020">
    <property type="term" value="C:membrane"/>
    <property type="evidence" value="ECO:0007669"/>
    <property type="project" value="UniProtKB-SubCell"/>
</dbReference>
<dbReference type="InterPro" id="IPR050638">
    <property type="entry name" value="AA-Vitamin_Transporters"/>
</dbReference>
<feature type="transmembrane region" description="Helical" evidence="7">
    <location>
        <begin position="117"/>
        <end position="138"/>
    </location>
</feature>
<dbReference type="Gene3D" id="1.10.3730.20">
    <property type="match status" value="1"/>
</dbReference>
<evidence type="ECO:0000259" key="8">
    <source>
        <dbReference type="Pfam" id="PF00892"/>
    </source>
</evidence>
<proteinExistence type="inferred from homology"/>
<evidence type="ECO:0000256" key="7">
    <source>
        <dbReference type="SAM" id="Phobius"/>
    </source>
</evidence>
<organism evidence="10 11">
    <name type="scientific">Agromyces flavus</name>
    <dbReference type="NCBI Taxonomy" id="589382"/>
    <lineage>
        <taxon>Bacteria</taxon>
        <taxon>Bacillati</taxon>
        <taxon>Actinomycetota</taxon>
        <taxon>Actinomycetes</taxon>
        <taxon>Micrococcales</taxon>
        <taxon>Microbacteriaceae</taxon>
        <taxon>Agromyces</taxon>
    </lineage>
</organism>
<feature type="transmembrane region" description="Helical" evidence="7">
    <location>
        <begin position="206"/>
        <end position="229"/>
    </location>
</feature>
<dbReference type="STRING" id="589382.SAMN04489721_1382"/>
<reference evidence="9" key="3">
    <citation type="submission" date="2022-06" db="EMBL/GenBank/DDBJ databases">
        <title>Genomic Encyclopedia of Type Strains, Phase III (KMG-III): the genomes of soil and plant-associated and newly described type strains.</title>
        <authorList>
            <person name="Whitman W."/>
        </authorList>
    </citation>
    <scope>NUCLEOTIDE SEQUENCE</scope>
    <source>
        <strain evidence="9">CPCC 202695</strain>
    </source>
</reference>
<keyword evidence="3 7" id="KW-0812">Transmembrane</keyword>
<keyword evidence="12" id="KW-1185">Reference proteome</keyword>
<comment type="subcellular location">
    <subcellularLocation>
        <location evidence="1">Membrane</location>
        <topology evidence="1">Multi-pass membrane protein</topology>
    </subcellularLocation>
</comment>
<dbReference type="EMBL" id="LT629755">
    <property type="protein sequence ID" value="SDS47481.1"/>
    <property type="molecule type" value="Genomic_DNA"/>
</dbReference>
<dbReference type="InterPro" id="IPR037185">
    <property type="entry name" value="EmrE-like"/>
</dbReference>
<evidence type="ECO:0000313" key="12">
    <source>
        <dbReference type="Proteomes" id="UP000893823"/>
    </source>
</evidence>
<evidence type="ECO:0000313" key="11">
    <source>
        <dbReference type="Proteomes" id="UP000199482"/>
    </source>
</evidence>
<evidence type="ECO:0000256" key="4">
    <source>
        <dbReference type="ARBA" id="ARBA00022989"/>
    </source>
</evidence>
<feature type="region of interest" description="Disordered" evidence="6">
    <location>
        <begin position="306"/>
        <end position="335"/>
    </location>
</feature>
<dbReference type="InterPro" id="IPR000620">
    <property type="entry name" value="EamA_dom"/>
</dbReference>
<evidence type="ECO:0000256" key="3">
    <source>
        <dbReference type="ARBA" id="ARBA00022692"/>
    </source>
</evidence>
<evidence type="ECO:0000256" key="6">
    <source>
        <dbReference type="SAM" id="MobiDB-lite"/>
    </source>
</evidence>
<dbReference type="EMBL" id="SODL02000006">
    <property type="protein sequence ID" value="MCP2369024.1"/>
    <property type="molecule type" value="Genomic_DNA"/>
</dbReference>
<feature type="transmembrane region" description="Helical" evidence="7">
    <location>
        <begin position="35"/>
        <end position="52"/>
    </location>
</feature>
<feature type="domain" description="EamA" evidence="8">
    <location>
        <begin position="144"/>
        <end position="276"/>
    </location>
</feature>